<organism evidence="1 2">
    <name type="scientific">Purpureocillium lilacinum</name>
    <name type="common">Paecilomyces lilacinus</name>
    <dbReference type="NCBI Taxonomy" id="33203"/>
    <lineage>
        <taxon>Eukaryota</taxon>
        <taxon>Fungi</taxon>
        <taxon>Dikarya</taxon>
        <taxon>Ascomycota</taxon>
        <taxon>Pezizomycotina</taxon>
        <taxon>Sordariomycetes</taxon>
        <taxon>Hypocreomycetidae</taxon>
        <taxon>Hypocreales</taxon>
        <taxon>Ophiocordycipitaceae</taxon>
        <taxon>Purpureocillium</taxon>
    </lineage>
</organism>
<sequence length="243" mass="25468">MPDDDDDLYAHTEDGAASEGDEDFALSPADGYFGGSSRDDDEPRSGPQPAGQSRTSANVPIVPNIMVVDPTLRPSATAEAKAREAAESASGTPGSEPPSQSVESGSPAFDRGSEEGATNLQNAARHHPPPSDASPSWQRPAPATQPTHHSRGHGPMQYLDAPPAYSPRPGPSYGAIAHSSTAVSSPAHDVFTPSEQQPLLSTTPHSLTSQFPEVASPSLFRMHFDWTAGGKAFKSELSSYSSH</sequence>
<evidence type="ECO:0000313" key="1">
    <source>
        <dbReference type="EMBL" id="KAL3956972.1"/>
    </source>
</evidence>
<comment type="caution">
    <text evidence="1">The sequence shown here is derived from an EMBL/GenBank/DDBJ whole genome shotgun (WGS) entry which is preliminary data.</text>
</comment>
<evidence type="ECO:0000313" key="2">
    <source>
        <dbReference type="Proteomes" id="UP001638806"/>
    </source>
</evidence>
<accession>A0ACC4DM84</accession>
<dbReference type="Proteomes" id="UP001638806">
    <property type="component" value="Unassembled WGS sequence"/>
</dbReference>
<proteinExistence type="predicted"/>
<name>A0ACC4DM84_PURLI</name>
<dbReference type="EMBL" id="JBGNUJ010000008">
    <property type="protein sequence ID" value="KAL3956972.1"/>
    <property type="molecule type" value="Genomic_DNA"/>
</dbReference>
<reference evidence="1" key="1">
    <citation type="submission" date="2024-12" db="EMBL/GenBank/DDBJ databases">
        <title>Comparative genomics and development of molecular markers within Purpureocillium lilacinum and among Purpureocillium species.</title>
        <authorList>
            <person name="Yeh Z.-Y."/>
            <person name="Ni N.-T."/>
            <person name="Lo P.-H."/>
            <person name="Mushyakhwo K."/>
            <person name="Lin C.-F."/>
            <person name="Nai Y.-S."/>
        </authorList>
    </citation>
    <scope>NUCLEOTIDE SEQUENCE</scope>
    <source>
        <strain evidence="1">NCHU-NPUST-175</strain>
    </source>
</reference>
<protein>
    <submittedName>
        <fullName evidence="1">Uncharacterized protein</fullName>
    </submittedName>
</protein>
<gene>
    <name evidence="1" type="ORF">ACCO45_009818</name>
</gene>
<keyword evidence="2" id="KW-1185">Reference proteome</keyword>